<evidence type="ECO:0000313" key="2">
    <source>
        <dbReference type="Proteomes" id="UP001642487"/>
    </source>
</evidence>
<sequence>MRSASAVHLSTSTSSSSQVSLPCFRGMLSVVVIQPSAAGSTFQEPMSIFCGIPNALFPSEAVGTSFFPTSP</sequence>
<keyword evidence="2" id="KW-1185">Reference proteome</keyword>
<name>A0ABP0YD59_9ROSI</name>
<accession>A0ABP0YD59</accession>
<evidence type="ECO:0000313" key="1">
    <source>
        <dbReference type="EMBL" id="CAK9317907.1"/>
    </source>
</evidence>
<protein>
    <submittedName>
        <fullName evidence="1">Uncharacterized protein</fullName>
    </submittedName>
</protein>
<dbReference type="Proteomes" id="UP001642487">
    <property type="component" value="Chromosome 3"/>
</dbReference>
<feature type="non-terminal residue" evidence="1">
    <location>
        <position position="71"/>
    </location>
</feature>
<organism evidence="1 2">
    <name type="scientific">Citrullus colocynthis</name>
    <name type="common">colocynth</name>
    <dbReference type="NCBI Taxonomy" id="252529"/>
    <lineage>
        <taxon>Eukaryota</taxon>
        <taxon>Viridiplantae</taxon>
        <taxon>Streptophyta</taxon>
        <taxon>Embryophyta</taxon>
        <taxon>Tracheophyta</taxon>
        <taxon>Spermatophyta</taxon>
        <taxon>Magnoliopsida</taxon>
        <taxon>eudicotyledons</taxon>
        <taxon>Gunneridae</taxon>
        <taxon>Pentapetalae</taxon>
        <taxon>rosids</taxon>
        <taxon>fabids</taxon>
        <taxon>Cucurbitales</taxon>
        <taxon>Cucurbitaceae</taxon>
        <taxon>Benincaseae</taxon>
        <taxon>Citrullus</taxon>
    </lineage>
</organism>
<gene>
    <name evidence="1" type="ORF">CITCOLO1_LOCUS9858</name>
</gene>
<dbReference type="EMBL" id="OZ021737">
    <property type="protein sequence ID" value="CAK9317907.1"/>
    <property type="molecule type" value="Genomic_DNA"/>
</dbReference>
<reference evidence="1 2" key="1">
    <citation type="submission" date="2024-03" db="EMBL/GenBank/DDBJ databases">
        <authorList>
            <person name="Gkanogiannis A."/>
            <person name="Becerra Lopez-Lavalle L."/>
        </authorList>
    </citation>
    <scope>NUCLEOTIDE SEQUENCE [LARGE SCALE GENOMIC DNA]</scope>
</reference>
<proteinExistence type="predicted"/>